<dbReference type="AlphaFoldDB" id="A0A2S1QUX6"/>
<proteinExistence type="predicted"/>
<dbReference type="Proteomes" id="UP000244929">
    <property type="component" value="Chromosome"/>
</dbReference>
<protein>
    <submittedName>
        <fullName evidence="1">Uncharacterized protein</fullName>
    </submittedName>
</protein>
<evidence type="ECO:0000313" key="2">
    <source>
        <dbReference type="Proteomes" id="UP000244929"/>
    </source>
</evidence>
<name>A0A2S1QUX6_9FLAO</name>
<dbReference type="EMBL" id="CP029186">
    <property type="protein sequence ID" value="AWH84212.1"/>
    <property type="molecule type" value="Genomic_DNA"/>
</dbReference>
<accession>A0A2S1QUX6</accession>
<sequence length="127" mass="14663">MKFFCSLLIFALINFSRSGEIRDLYTVIKIYETEAEPIFLIKNERNTGLIVSTNDTLEVDASFSKITIGTKYLFILNERKFRGETSGYMIIDESGKTEKRWDVKKDGEMPSIYKAKNVKGLYIKVPE</sequence>
<organism evidence="1 2">
    <name type="scientific">Flavobacterium album</name>
    <dbReference type="NCBI Taxonomy" id="2175091"/>
    <lineage>
        <taxon>Bacteria</taxon>
        <taxon>Pseudomonadati</taxon>
        <taxon>Bacteroidota</taxon>
        <taxon>Flavobacteriia</taxon>
        <taxon>Flavobacteriales</taxon>
        <taxon>Flavobacteriaceae</taxon>
        <taxon>Flavobacterium</taxon>
    </lineage>
</organism>
<keyword evidence="2" id="KW-1185">Reference proteome</keyword>
<dbReference type="KEGG" id="falb:HYN59_03380"/>
<gene>
    <name evidence="1" type="ORF">HYN59_03380</name>
</gene>
<reference evidence="1 2" key="1">
    <citation type="submission" date="2018-04" db="EMBL/GenBank/DDBJ databases">
        <title>Genome sequencing of Flavobacterium sp. HYN0059.</title>
        <authorList>
            <person name="Yi H."/>
            <person name="Baek C."/>
        </authorList>
    </citation>
    <scope>NUCLEOTIDE SEQUENCE [LARGE SCALE GENOMIC DNA]</scope>
    <source>
        <strain evidence="1 2">HYN0059</strain>
    </source>
</reference>
<evidence type="ECO:0000313" key="1">
    <source>
        <dbReference type="EMBL" id="AWH84212.1"/>
    </source>
</evidence>